<dbReference type="Proteomes" id="UP000322873">
    <property type="component" value="Unassembled WGS sequence"/>
</dbReference>
<feature type="compositionally biased region" description="Polar residues" evidence="1">
    <location>
        <begin position="106"/>
        <end position="121"/>
    </location>
</feature>
<feature type="region of interest" description="Disordered" evidence="1">
    <location>
        <begin position="1"/>
        <end position="46"/>
    </location>
</feature>
<keyword evidence="3" id="KW-1185">Reference proteome</keyword>
<name>A0A5M9K5N9_MONFR</name>
<feature type="compositionally biased region" description="Polar residues" evidence="1">
    <location>
        <begin position="76"/>
        <end position="96"/>
    </location>
</feature>
<feature type="compositionally biased region" description="Low complexity" evidence="1">
    <location>
        <begin position="122"/>
        <end position="131"/>
    </location>
</feature>
<proteinExistence type="predicted"/>
<evidence type="ECO:0000256" key="1">
    <source>
        <dbReference type="SAM" id="MobiDB-lite"/>
    </source>
</evidence>
<gene>
    <name evidence="2" type="ORF">EYC84_004885</name>
</gene>
<dbReference type="EMBL" id="VICG01000002">
    <property type="protein sequence ID" value="KAA8575789.1"/>
    <property type="molecule type" value="Genomic_DNA"/>
</dbReference>
<feature type="compositionally biased region" description="Polar residues" evidence="1">
    <location>
        <begin position="21"/>
        <end position="46"/>
    </location>
</feature>
<feature type="region of interest" description="Disordered" evidence="1">
    <location>
        <begin position="76"/>
        <end position="131"/>
    </location>
</feature>
<accession>A0A5M9K5N9</accession>
<reference evidence="2 3" key="1">
    <citation type="submission" date="2019-06" db="EMBL/GenBank/DDBJ databases">
        <title>Genome Sequence of the Brown Rot Fungal Pathogen Monilinia fructicola.</title>
        <authorList>
            <person name="De Miccolis Angelini R.M."/>
            <person name="Landi L."/>
            <person name="Abate D."/>
            <person name="Pollastro S."/>
            <person name="Romanazzi G."/>
            <person name="Faretra F."/>
        </authorList>
    </citation>
    <scope>NUCLEOTIDE SEQUENCE [LARGE SCALE GENOMIC DNA]</scope>
    <source>
        <strain evidence="2 3">Mfrc123</strain>
    </source>
</reference>
<sequence>MDRDEYLWGEYGNPRYDASRDSSVNPFSTTPSPAFTVQQQPLHQSSLTHANQSLLRSSSMNLSQFLPRCSSSQSLLGPNYLDQPSPQNLPVHQQRSPQDKPWLMYQPQSTFKSSQQDPAENTTQFQSSSQLSLDTQTFMGSNHPQVTLPNAPVLQGPSISQSRFGHHAFFDNALKGSTETTQPKSFFATGQYQSFDTPQTRFQDNSPLNLNTLESMILLPPPKRQRLSGIELDNTEPAEKTDLRAQPLSRKYFIFDLSKNINFLTKAYGDACLSVFDSLERFGDALGGSEVATGPQCLKGH</sequence>
<evidence type="ECO:0000313" key="2">
    <source>
        <dbReference type="EMBL" id="KAA8575789.1"/>
    </source>
</evidence>
<protein>
    <submittedName>
        <fullName evidence="2">Uncharacterized protein</fullName>
    </submittedName>
</protein>
<evidence type="ECO:0000313" key="3">
    <source>
        <dbReference type="Proteomes" id="UP000322873"/>
    </source>
</evidence>
<dbReference type="AlphaFoldDB" id="A0A5M9K5N9"/>
<comment type="caution">
    <text evidence="2">The sequence shown here is derived from an EMBL/GenBank/DDBJ whole genome shotgun (WGS) entry which is preliminary data.</text>
</comment>
<organism evidence="2 3">
    <name type="scientific">Monilinia fructicola</name>
    <name type="common">Brown rot fungus</name>
    <name type="synonym">Ciboria fructicola</name>
    <dbReference type="NCBI Taxonomy" id="38448"/>
    <lineage>
        <taxon>Eukaryota</taxon>
        <taxon>Fungi</taxon>
        <taxon>Dikarya</taxon>
        <taxon>Ascomycota</taxon>
        <taxon>Pezizomycotina</taxon>
        <taxon>Leotiomycetes</taxon>
        <taxon>Helotiales</taxon>
        <taxon>Sclerotiniaceae</taxon>
        <taxon>Monilinia</taxon>
    </lineage>
</organism>